<dbReference type="OrthoDB" id="421038at2759"/>
<dbReference type="SMART" id="SM00768">
    <property type="entry name" value="X8"/>
    <property type="match status" value="1"/>
</dbReference>
<dbReference type="GO" id="GO:0098552">
    <property type="term" value="C:side of membrane"/>
    <property type="evidence" value="ECO:0007669"/>
    <property type="project" value="UniProtKB-KW"/>
</dbReference>
<dbReference type="GO" id="GO:0005886">
    <property type="term" value="C:plasma membrane"/>
    <property type="evidence" value="ECO:0007669"/>
    <property type="project" value="UniProtKB-SubCell"/>
</dbReference>
<evidence type="ECO:0000313" key="11">
    <source>
        <dbReference type="Proteomes" id="UP000663760"/>
    </source>
</evidence>
<keyword evidence="3" id="KW-0336">GPI-anchor</keyword>
<reference evidence="10" key="1">
    <citation type="submission" date="2020-02" db="EMBL/GenBank/DDBJ databases">
        <authorList>
            <person name="Scholz U."/>
            <person name="Mascher M."/>
            <person name="Fiebig A."/>
        </authorList>
    </citation>
    <scope>NUCLEOTIDE SEQUENCE</scope>
</reference>
<feature type="domain" description="X8" evidence="9">
    <location>
        <begin position="289"/>
        <end position="374"/>
    </location>
</feature>
<keyword evidence="6" id="KW-1015">Disulfide bond</keyword>
<gene>
    <name evidence="10" type="ORF">SI8410_10014918</name>
</gene>
<proteinExistence type="predicted"/>
<accession>A0A7I8L2T0</accession>
<evidence type="ECO:0000256" key="7">
    <source>
        <dbReference type="ARBA" id="ARBA00023180"/>
    </source>
</evidence>
<dbReference type="InterPro" id="IPR012946">
    <property type="entry name" value="X8"/>
</dbReference>
<keyword evidence="5" id="KW-0472">Membrane</keyword>
<feature type="chain" id="PRO_5029679639" description="X8 domain-containing protein" evidence="8">
    <location>
        <begin position="22"/>
        <end position="377"/>
    </location>
</feature>
<evidence type="ECO:0000256" key="2">
    <source>
        <dbReference type="ARBA" id="ARBA00022475"/>
    </source>
</evidence>
<dbReference type="Gene3D" id="3.20.20.80">
    <property type="entry name" value="Glycosidases"/>
    <property type="match status" value="1"/>
</dbReference>
<evidence type="ECO:0000256" key="8">
    <source>
        <dbReference type="SAM" id="SignalP"/>
    </source>
</evidence>
<dbReference type="Gene3D" id="1.20.58.1040">
    <property type="match status" value="1"/>
</dbReference>
<dbReference type="GO" id="GO:0009506">
    <property type="term" value="C:plasmodesma"/>
    <property type="evidence" value="ECO:0007669"/>
    <property type="project" value="UniProtKB-ARBA"/>
</dbReference>
<protein>
    <recommendedName>
        <fullName evidence="9">X8 domain-containing protein</fullName>
    </recommendedName>
</protein>
<evidence type="ECO:0000313" key="10">
    <source>
        <dbReference type="EMBL" id="CAA7404240.1"/>
    </source>
</evidence>
<keyword evidence="11" id="KW-1185">Reference proteome</keyword>
<dbReference type="EMBL" id="LR746273">
    <property type="protein sequence ID" value="CAA7404240.1"/>
    <property type="molecule type" value="Genomic_DNA"/>
</dbReference>
<evidence type="ECO:0000256" key="1">
    <source>
        <dbReference type="ARBA" id="ARBA00004609"/>
    </source>
</evidence>
<organism evidence="10 11">
    <name type="scientific">Spirodela intermedia</name>
    <name type="common">Intermediate duckweed</name>
    <dbReference type="NCBI Taxonomy" id="51605"/>
    <lineage>
        <taxon>Eukaryota</taxon>
        <taxon>Viridiplantae</taxon>
        <taxon>Streptophyta</taxon>
        <taxon>Embryophyta</taxon>
        <taxon>Tracheophyta</taxon>
        <taxon>Spermatophyta</taxon>
        <taxon>Magnoliopsida</taxon>
        <taxon>Liliopsida</taxon>
        <taxon>Araceae</taxon>
        <taxon>Lemnoideae</taxon>
        <taxon>Spirodela</taxon>
    </lineage>
</organism>
<name>A0A7I8L2T0_SPIIN</name>
<dbReference type="Proteomes" id="UP000663760">
    <property type="component" value="Chromosome 10"/>
</dbReference>
<dbReference type="FunFam" id="1.20.58.1040:FF:000001">
    <property type="entry name" value="Glucan endo-1,3-beta-glucosidase 4"/>
    <property type="match status" value="1"/>
</dbReference>
<feature type="signal peptide" evidence="8">
    <location>
        <begin position="1"/>
        <end position="21"/>
    </location>
</feature>
<keyword evidence="2" id="KW-1003">Cell membrane</keyword>
<dbReference type="InterPro" id="IPR017853">
    <property type="entry name" value="GH"/>
</dbReference>
<comment type="subcellular location">
    <subcellularLocation>
        <location evidence="1">Cell membrane</location>
        <topology evidence="1">Lipid-anchor</topology>
        <topology evidence="1">GPI-anchor</topology>
    </subcellularLocation>
</comment>
<evidence type="ECO:0000259" key="9">
    <source>
        <dbReference type="SMART" id="SM00768"/>
    </source>
</evidence>
<dbReference type="PANTHER" id="PTHR31044:SF140">
    <property type="entry name" value="EXPRESSED PROTEIN"/>
    <property type="match status" value="1"/>
</dbReference>
<dbReference type="Pfam" id="PF07983">
    <property type="entry name" value="X8"/>
    <property type="match status" value="1"/>
</dbReference>
<dbReference type="AlphaFoldDB" id="A0A7I8L2T0"/>
<evidence type="ECO:0000256" key="6">
    <source>
        <dbReference type="ARBA" id="ARBA00023157"/>
    </source>
</evidence>
<keyword evidence="4 8" id="KW-0732">Signal</keyword>
<dbReference type="PANTHER" id="PTHR31044">
    <property type="entry name" value="BETA-1,3 GLUCANASE"/>
    <property type="match status" value="1"/>
</dbReference>
<evidence type="ECO:0000256" key="3">
    <source>
        <dbReference type="ARBA" id="ARBA00022622"/>
    </source>
</evidence>
<keyword evidence="3" id="KW-0449">Lipoprotein</keyword>
<keyword evidence="7" id="KW-0325">Glycoprotein</keyword>
<evidence type="ECO:0000256" key="4">
    <source>
        <dbReference type="ARBA" id="ARBA00022729"/>
    </source>
</evidence>
<sequence>MAALQLSLLVLFFPILGLAGAGQEGVIKFVGLHGSATFLELHRPGYGASAPAMAVSVAVADLPAVSSSVLQAETWLRRHVLSVFPSGNVTAIVVGRGVLCTTLRAPQWDMVLPSVKNLHHSLLRWGLEREIMVSAAFSSDCLGHHSAVKTLKPLLTYLWRSNSSYLVDPPPSSSSLGATHSLVSAHKLALENLGFSPFMEIWTIMEGNTFRRSLSSSFASSPGFSSENPTPSSPPFASAPDGSFSFVPAAAPSEIPDDPPPAGFSAAAPPCSAAPLAAPGGWEAERGPSWCVAKPTAIPEALQEAMDYACGEGGADCEEIKPHGSCFYPDHIIAHASFAFNSYWQKSKKTGGSCDFQGTAALINSDPSFLHCRYVLG</sequence>
<dbReference type="InterPro" id="IPR044788">
    <property type="entry name" value="X8_dom_prot"/>
</dbReference>
<dbReference type="SUPFAM" id="SSF51445">
    <property type="entry name" value="(Trans)glycosidases"/>
    <property type="match status" value="1"/>
</dbReference>
<evidence type="ECO:0000256" key="5">
    <source>
        <dbReference type="ARBA" id="ARBA00023136"/>
    </source>
</evidence>